<protein>
    <recommendedName>
        <fullName evidence="3">RAP domain-containing protein</fullName>
    </recommendedName>
</protein>
<evidence type="ECO:0000313" key="1">
    <source>
        <dbReference type="EMBL" id="RZF40900.1"/>
    </source>
</evidence>
<dbReference type="AlphaFoldDB" id="A0A482X669"/>
<dbReference type="EMBL" id="QKKF02017565">
    <property type="protein sequence ID" value="RZF40900.1"/>
    <property type="molecule type" value="Genomic_DNA"/>
</dbReference>
<comment type="caution">
    <text evidence="1">The sequence shown here is derived from an EMBL/GenBank/DDBJ whole genome shotgun (WGS) entry which is preliminary data.</text>
</comment>
<proteinExistence type="predicted"/>
<dbReference type="PROSITE" id="PS00018">
    <property type="entry name" value="EF_HAND_1"/>
    <property type="match status" value="1"/>
</dbReference>
<accession>A0A482X669</accession>
<name>A0A482X669_LAOST</name>
<reference evidence="1 2" key="1">
    <citation type="journal article" date="2017" name="Gigascience">
        <title>Genome sequence of the small brown planthopper, Laodelphax striatellus.</title>
        <authorList>
            <person name="Zhu J."/>
            <person name="Jiang F."/>
            <person name="Wang X."/>
            <person name="Yang P."/>
            <person name="Bao Y."/>
            <person name="Zhao W."/>
            <person name="Wang W."/>
            <person name="Lu H."/>
            <person name="Wang Q."/>
            <person name="Cui N."/>
            <person name="Li J."/>
            <person name="Chen X."/>
            <person name="Luo L."/>
            <person name="Yu J."/>
            <person name="Kang L."/>
            <person name="Cui F."/>
        </authorList>
    </citation>
    <scope>NUCLEOTIDE SEQUENCE [LARGE SCALE GENOMIC DNA]</scope>
    <source>
        <strain evidence="1">Lst14</strain>
    </source>
</reference>
<dbReference type="InterPro" id="IPR018247">
    <property type="entry name" value="EF_Hand_1_Ca_BS"/>
</dbReference>
<keyword evidence="2" id="KW-1185">Reference proteome</keyword>
<evidence type="ECO:0000313" key="2">
    <source>
        <dbReference type="Proteomes" id="UP000291343"/>
    </source>
</evidence>
<dbReference type="STRING" id="195883.A0A482X669"/>
<sequence>MALRRFYTVTRLFNTYGRNTFQLYSVHKPHIKFEDTFNYKILQHFKRNTVYKTHTVSGNVHQTFNEQFFKSILDDKDNSNQLSLSELLDGIVVISRRYDNKVDMDLVGKIDDECFRRLKAGLSLEDTLKVLDALMSLSVRTPQMKSFFLCLQLFIKMLKTGEDITFQQFLQTLFFVSLIKDEQPVREYFYIVNRKLSRQPNLLNSLNPFELAIFCNSIYKTGTKLKDEVVLKKLVNCIDKNIKTLFSQPYLFTSVIKPLQHANYKDYKLLDKISKLLVDDKLRLDDVDLIGSIYLLKLYANALYEDEKIILFLADSVLKSLQNSDDNNEVVRIKDISVILRAFCQYGFDSLKQRVIDHLIPKIDKLFETETHHKRLKYCIEILLWLNVLGICPRKTMEGFLSPRNLERGRRDGKLKHHSRVNLLLTILSIEHPDILVNRNVQHLKEDVVPNDIAIHLSHPELNKVQEAVKFLAACEIGHIKSFQCTYLVPNLYIKGIVIETSRSSIAVELLGERACLHATDIPHGFMNLKLRLLSKMNYSVILINKEDIKGKQEDLMAKIEDEIRRIDNLQD</sequence>
<dbReference type="InParanoid" id="A0A482X669"/>
<evidence type="ECO:0008006" key="3">
    <source>
        <dbReference type="Google" id="ProtNLM"/>
    </source>
</evidence>
<dbReference type="Proteomes" id="UP000291343">
    <property type="component" value="Unassembled WGS sequence"/>
</dbReference>
<gene>
    <name evidence="1" type="ORF">LSTR_LSTR015056</name>
</gene>
<dbReference type="OrthoDB" id="6579040at2759"/>
<organism evidence="1 2">
    <name type="scientific">Laodelphax striatellus</name>
    <name type="common">Small brown planthopper</name>
    <name type="synonym">Delphax striatella</name>
    <dbReference type="NCBI Taxonomy" id="195883"/>
    <lineage>
        <taxon>Eukaryota</taxon>
        <taxon>Metazoa</taxon>
        <taxon>Ecdysozoa</taxon>
        <taxon>Arthropoda</taxon>
        <taxon>Hexapoda</taxon>
        <taxon>Insecta</taxon>
        <taxon>Pterygota</taxon>
        <taxon>Neoptera</taxon>
        <taxon>Paraneoptera</taxon>
        <taxon>Hemiptera</taxon>
        <taxon>Auchenorrhyncha</taxon>
        <taxon>Fulgoroidea</taxon>
        <taxon>Delphacidae</taxon>
        <taxon>Criomorphinae</taxon>
        <taxon>Laodelphax</taxon>
    </lineage>
</organism>
<dbReference type="SMR" id="A0A482X669"/>